<feature type="chain" id="PRO_5015145824" description="Conjugal transfer protein" evidence="1">
    <location>
        <begin position="19"/>
        <end position="477"/>
    </location>
</feature>
<dbReference type="RefSeq" id="WP_106893068.1">
    <property type="nucleotide sequence ID" value="NZ_CP027860.1"/>
</dbReference>
<keyword evidence="1" id="KW-0732">Signal</keyword>
<proteinExistence type="predicted"/>
<organism evidence="2 3">
    <name type="scientific">Ahniella affigens</name>
    <dbReference type="NCBI Taxonomy" id="2021234"/>
    <lineage>
        <taxon>Bacteria</taxon>
        <taxon>Pseudomonadati</taxon>
        <taxon>Pseudomonadota</taxon>
        <taxon>Gammaproteobacteria</taxon>
        <taxon>Lysobacterales</taxon>
        <taxon>Rhodanobacteraceae</taxon>
        <taxon>Ahniella</taxon>
    </lineage>
</organism>
<gene>
    <name evidence="2" type="ORF">C7S18_19115</name>
</gene>
<evidence type="ECO:0008006" key="4">
    <source>
        <dbReference type="Google" id="ProtNLM"/>
    </source>
</evidence>
<evidence type="ECO:0000256" key="1">
    <source>
        <dbReference type="SAM" id="SignalP"/>
    </source>
</evidence>
<dbReference type="InterPro" id="IPR010927">
    <property type="entry name" value="T4SS_TraH"/>
</dbReference>
<evidence type="ECO:0000313" key="2">
    <source>
        <dbReference type="EMBL" id="AVP99148.1"/>
    </source>
</evidence>
<reference evidence="2 3" key="1">
    <citation type="submission" date="2018-03" db="EMBL/GenBank/DDBJ databases">
        <title>Ahniella affigens gen. nov., sp. nov., a gammaproteobacterium isolated from sandy soil near a stream.</title>
        <authorList>
            <person name="Ko Y."/>
            <person name="Kim J.-H."/>
        </authorList>
    </citation>
    <scope>NUCLEOTIDE SEQUENCE [LARGE SCALE GENOMIC DNA]</scope>
    <source>
        <strain evidence="2 3">D13</strain>
    </source>
</reference>
<dbReference type="Pfam" id="PF06122">
    <property type="entry name" value="TraH"/>
    <property type="match status" value="1"/>
</dbReference>
<reference evidence="2 3" key="2">
    <citation type="submission" date="2018-03" db="EMBL/GenBank/DDBJ databases">
        <authorList>
            <person name="Keele B.F."/>
        </authorList>
    </citation>
    <scope>NUCLEOTIDE SEQUENCE [LARGE SCALE GENOMIC DNA]</scope>
    <source>
        <strain evidence="2 3">D13</strain>
    </source>
</reference>
<sequence>MRRILPWLLMLLTGPVVAEGMDTQLANTFHSMTTTTNPQFSSEGRPTATLGSFSYRTPVVRPQLLSYDPPRFSGGCSGIDLYGGSFSFISKEELQGLMRQIAANAKSYAFNLALGAVCNKCLQIMQNLQDDVQKLNQMMKSSCDISQALVNSAADPMVAQMSGRFKEGAQNARQGGTVSDLWASMNQGWGKESTEAALARENPDEFARIQPGNVVWRLLGEHGLASWFPDHDDALKTDIQSYLGTVIVCAPSDASACTEGEAEPDDRPKETRLRKLEGVLSLEELVLGAELGSGQSSEIRCDDDDACLRPTVQIRPTPRIGLKRRILDVLLGSADGSQAGYIKRARFASAELTPAERALQSNAPSQMQVLDQAIGISEQTAAQMADVIAEAMAFEMASRFLQQVAATIRQGASDVGATESAQLMALVASSEQRAQQDTARIKTRLDLQAQVLQGLVQSLQLAPTPDLRVVAPMARRP</sequence>
<dbReference type="KEGG" id="xba:C7S18_19115"/>
<dbReference type="EMBL" id="CP027860">
    <property type="protein sequence ID" value="AVP99148.1"/>
    <property type="molecule type" value="Genomic_DNA"/>
</dbReference>
<feature type="signal peptide" evidence="1">
    <location>
        <begin position="1"/>
        <end position="18"/>
    </location>
</feature>
<dbReference type="Proteomes" id="UP000241074">
    <property type="component" value="Chromosome"/>
</dbReference>
<keyword evidence="3" id="KW-1185">Reference proteome</keyword>
<name>A0A2P1PWC0_9GAMM</name>
<dbReference type="AlphaFoldDB" id="A0A2P1PWC0"/>
<dbReference type="OrthoDB" id="9797479at2"/>
<accession>A0A2P1PWC0</accession>
<protein>
    <recommendedName>
        <fullName evidence="4">Conjugal transfer protein</fullName>
    </recommendedName>
</protein>
<evidence type="ECO:0000313" key="3">
    <source>
        <dbReference type="Proteomes" id="UP000241074"/>
    </source>
</evidence>